<dbReference type="EMBL" id="WUMV01000006">
    <property type="protein sequence ID" value="MXN65808.1"/>
    <property type="molecule type" value="Genomic_DNA"/>
</dbReference>
<dbReference type="Gene3D" id="3.60.15.10">
    <property type="entry name" value="Ribonuclease Z/Hydroxyacylglutathione hydrolase-like"/>
    <property type="match status" value="1"/>
</dbReference>
<dbReference type="AlphaFoldDB" id="A0A7X3LVH3"/>
<keyword evidence="2" id="KW-1185">Reference proteome</keyword>
<dbReference type="InterPro" id="IPR036866">
    <property type="entry name" value="RibonucZ/Hydroxyglut_hydro"/>
</dbReference>
<name>A0A7X3LVH3_9HYPH</name>
<proteinExistence type="predicted"/>
<reference evidence="1 2" key="1">
    <citation type="submission" date="2019-12" db="EMBL/GenBank/DDBJ databases">
        <authorList>
            <person name="Li M."/>
        </authorList>
    </citation>
    <scope>NUCLEOTIDE SEQUENCE [LARGE SCALE GENOMIC DNA]</scope>
    <source>
        <strain evidence="1 2">GBMRC 2046</strain>
    </source>
</reference>
<protein>
    <recommendedName>
        <fullName evidence="3">MBL fold metallo-hydrolase</fullName>
    </recommendedName>
</protein>
<dbReference type="SUPFAM" id="SSF56281">
    <property type="entry name" value="Metallo-hydrolase/oxidoreductase"/>
    <property type="match status" value="1"/>
</dbReference>
<comment type="caution">
    <text evidence="1">The sequence shown here is derived from an EMBL/GenBank/DDBJ whole genome shotgun (WGS) entry which is preliminary data.</text>
</comment>
<sequence length="241" mass="26695">MSHVDSRHAPALPHGPIVEVLPDIFFVKGSRQWHFQDFHWQFSRNMTVVRDGRQLTLFNAVRLDDEGLAALDALGDVANVVQVGGLHGLDDAFYRDRYSASYWAQPGAGQEGVPADRQLVEGGDLPVADASLFVFKTTRVPEAIVHLQRHDGVLIACDALQNYLAPDEFFSGETAELMTKMGFFTRANVGPVWLQAAEPGADDFARLKELPFRHVFCGHGEPLIDTAREEYAATFGRIFGV</sequence>
<organism evidence="1 2">
    <name type="scientific">Stappia sediminis</name>
    <dbReference type="NCBI Taxonomy" id="2692190"/>
    <lineage>
        <taxon>Bacteria</taxon>
        <taxon>Pseudomonadati</taxon>
        <taxon>Pseudomonadota</taxon>
        <taxon>Alphaproteobacteria</taxon>
        <taxon>Hyphomicrobiales</taxon>
        <taxon>Stappiaceae</taxon>
        <taxon>Stappia</taxon>
    </lineage>
</organism>
<evidence type="ECO:0000313" key="1">
    <source>
        <dbReference type="EMBL" id="MXN65808.1"/>
    </source>
</evidence>
<evidence type="ECO:0008006" key="3">
    <source>
        <dbReference type="Google" id="ProtNLM"/>
    </source>
</evidence>
<dbReference type="Proteomes" id="UP000433101">
    <property type="component" value="Unassembled WGS sequence"/>
</dbReference>
<gene>
    <name evidence="1" type="ORF">GR183_12915</name>
</gene>
<dbReference type="RefSeq" id="WP_160776059.1">
    <property type="nucleotide sequence ID" value="NZ_WUMV01000006.1"/>
</dbReference>
<evidence type="ECO:0000313" key="2">
    <source>
        <dbReference type="Proteomes" id="UP000433101"/>
    </source>
</evidence>
<accession>A0A7X3LVH3</accession>